<sequence>MVTDPYFAKIVKAISVRRVRRGTQGAVQVEANGEGYRIRVRDAHASLCSQKSVYLSPVRYQPKKNEKAVDLFMPWRDGPLALDDLQTLDHRTQTGLARRLLLAKWTVPKAKGAGDECYTLAFIYQWGLKAAERSMYDLDACSMSNTGRYAAPLSPAARRKIPWSAIPAQYHHDIAAQLAPVPANDRYTEEGPFGSLMRPWKGTLFWINPPYTQRLWACFMEHAHREVERDGRKLVVTLGPDDNCGPHAAPLYDRYACRITLERQLPFYKVKSSSIETIRNNQIVVFGRGMKMQRFLCRLATVMHAEGAISVEQKAKIIGQAEVYKH</sequence>
<gene>
    <name evidence="1" type="ORF">AD931_03010</name>
</gene>
<proteinExistence type="predicted"/>
<dbReference type="EMBL" id="LHZD01000013">
    <property type="protein sequence ID" value="KXV09845.1"/>
    <property type="molecule type" value="Genomic_DNA"/>
</dbReference>
<protein>
    <recommendedName>
        <fullName evidence="3">Adenine methyltransferase</fullName>
    </recommendedName>
</protein>
<evidence type="ECO:0000313" key="2">
    <source>
        <dbReference type="Proteomes" id="UP000075394"/>
    </source>
</evidence>
<dbReference type="RefSeq" id="WP_041110689.1">
    <property type="nucleotide sequence ID" value="NZ_LHZD01000013.1"/>
</dbReference>
<dbReference type="AlphaFoldDB" id="A0AB34XJ60"/>
<organism evidence="1 2">
    <name type="scientific">Gluconobacter oxydans</name>
    <name type="common">Gluconobacter suboxydans</name>
    <dbReference type="NCBI Taxonomy" id="442"/>
    <lineage>
        <taxon>Bacteria</taxon>
        <taxon>Pseudomonadati</taxon>
        <taxon>Pseudomonadota</taxon>
        <taxon>Alphaproteobacteria</taxon>
        <taxon>Acetobacterales</taxon>
        <taxon>Acetobacteraceae</taxon>
        <taxon>Gluconobacter</taxon>
    </lineage>
</organism>
<evidence type="ECO:0008006" key="3">
    <source>
        <dbReference type="Google" id="ProtNLM"/>
    </source>
</evidence>
<dbReference type="GeneID" id="56904484"/>
<reference evidence="1 2" key="1">
    <citation type="submission" date="2015-06" db="EMBL/GenBank/DDBJ databases">
        <title>Improved classification and identification of acetic acid bacteria using matrix-assisted laser desorption/ionization time-of-flight mass spectrometry; Gluconobacter nephelii and Gluconobacter uchimurae are later heterotypic synonyms of Gluconobacter japonicus and Gluconobacter oxydans, respectively.</title>
        <authorList>
            <person name="Li L."/>
            <person name="Cleenwerck I."/>
            <person name="De Vuyst L."/>
            <person name="Vandamme P."/>
        </authorList>
    </citation>
    <scope>NUCLEOTIDE SEQUENCE [LARGE SCALE GENOMIC DNA]</scope>
    <source>
        <strain evidence="1 2">LMG 1386</strain>
    </source>
</reference>
<dbReference type="Proteomes" id="UP000075394">
    <property type="component" value="Unassembled WGS sequence"/>
</dbReference>
<comment type="caution">
    <text evidence="1">The sequence shown here is derived from an EMBL/GenBank/DDBJ whole genome shotgun (WGS) entry which is preliminary data.</text>
</comment>
<evidence type="ECO:0000313" key="1">
    <source>
        <dbReference type="EMBL" id="KXV09845.1"/>
    </source>
</evidence>
<accession>A0AB34XJ60</accession>
<name>A0AB34XJ60_GLUOY</name>